<dbReference type="Proteomes" id="UP000600026">
    <property type="component" value="Unassembled WGS sequence"/>
</dbReference>
<evidence type="ECO:0000313" key="3">
    <source>
        <dbReference type="Proteomes" id="UP000600026"/>
    </source>
</evidence>
<name>A0A919GXE5_9ACTN</name>
<dbReference type="EMBL" id="BNEE01000006">
    <property type="protein sequence ID" value="GHI86682.1"/>
    <property type="molecule type" value="Genomic_DNA"/>
</dbReference>
<evidence type="ECO:0000313" key="2">
    <source>
        <dbReference type="EMBL" id="GHI86682.1"/>
    </source>
</evidence>
<feature type="compositionally biased region" description="Basic and acidic residues" evidence="1">
    <location>
        <begin position="31"/>
        <end position="44"/>
    </location>
</feature>
<protein>
    <submittedName>
        <fullName evidence="2">Uncharacterized protein</fullName>
    </submittedName>
</protein>
<feature type="compositionally biased region" description="Basic and acidic residues" evidence="1">
    <location>
        <begin position="1"/>
        <end position="15"/>
    </location>
</feature>
<organism evidence="2 3">
    <name type="scientific">Streptomyces xanthophaeus</name>
    <dbReference type="NCBI Taxonomy" id="67385"/>
    <lineage>
        <taxon>Bacteria</taxon>
        <taxon>Bacillati</taxon>
        <taxon>Actinomycetota</taxon>
        <taxon>Actinomycetes</taxon>
        <taxon>Kitasatosporales</taxon>
        <taxon>Streptomycetaceae</taxon>
        <taxon>Streptomyces</taxon>
    </lineage>
</organism>
<proteinExistence type="predicted"/>
<gene>
    <name evidence="2" type="ORF">Sxan_40460</name>
</gene>
<reference evidence="2" key="1">
    <citation type="submission" date="2020-09" db="EMBL/GenBank/DDBJ databases">
        <title>Whole genome shotgun sequence of Streptomyces xanthophaeus NBRC 12829.</title>
        <authorList>
            <person name="Komaki H."/>
            <person name="Tamura T."/>
        </authorList>
    </citation>
    <scope>NUCLEOTIDE SEQUENCE</scope>
    <source>
        <strain evidence="2">NBRC 12829</strain>
    </source>
</reference>
<keyword evidence="3" id="KW-1185">Reference proteome</keyword>
<accession>A0A919GXE5</accession>
<dbReference type="AlphaFoldDB" id="A0A919GXE5"/>
<feature type="region of interest" description="Disordered" evidence="1">
    <location>
        <begin position="1"/>
        <end position="44"/>
    </location>
</feature>
<sequence length="44" mass="4939">MWEEEVCGKAEKDKGNPSQGGPGRVPAPAQRRAEEYEVSRRPQK</sequence>
<evidence type="ECO:0000256" key="1">
    <source>
        <dbReference type="SAM" id="MobiDB-lite"/>
    </source>
</evidence>
<comment type="caution">
    <text evidence="2">The sequence shown here is derived from an EMBL/GenBank/DDBJ whole genome shotgun (WGS) entry which is preliminary data.</text>
</comment>